<evidence type="ECO:0000256" key="4">
    <source>
        <dbReference type="ARBA" id="ARBA00022801"/>
    </source>
</evidence>
<evidence type="ECO:0000256" key="3">
    <source>
        <dbReference type="ARBA" id="ARBA00022763"/>
    </source>
</evidence>
<dbReference type="InterPro" id="IPR036388">
    <property type="entry name" value="WH-like_DNA-bd_sf"/>
</dbReference>
<gene>
    <name evidence="9 11" type="primary">ruvB</name>
    <name evidence="11" type="ORF">NCTC10183_00611</name>
</gene>
<feature type="binding site" evidence="9">
    <location>
        <position position="51"/>
    </location>
    <ligand>
        <name>ATP</name>
        <dbReference type="ChEBI" id="CHEBI:30616"/>
    </ligand>
</feature>
<feature type="binding site" evidence="9">
    <location>
        <position position="295"/>
    </location>
    <ligand>
        <name>DNA</name>
        <dbReference type="ChEBI" id="CHEBI:16991"/>
    </ligand>
</feature>
<dbReference type="InterPro" id="IPR036390">
    <property type="entry name" value="WH_DNA-bd_sf"/>
</dbReference>
<evidence type="ECO:0000256" key="2">
    <source>
        <dbReference type="ARBA" id="ARBA00022741"/>
    </source>
</evidence>
<feature type="region of interest" description="Head domain (RuvB-H)" evidence="9">
    <location>
        <begin position="240"/>
        <end position="317"/>
    </location>
</feature>
<feature type="region of interest" description="Small ATPAse domain (RuvB-S)" evidence="9">
    <location>
        <begin position="167"/>
        <end position="237"/>
    </location>
</feature>
<dbReference type="InterPro" id="IPR008824">
    <property type="entry name" value="RuvB-like_N"/>
</dbReference>
<feature type="binding site" evidence="9">
    <location>
        <begin position="113"/>
        <end position="115"/>
    </location>
    <ligand>
        <name>ATP</name>
        <dbReference type="ChEBI" id="CHEBI:30616"/>
    </ligand>
</feature>
<reference evidence="11 12" key="1">
    <citation type="submission" date="2019-01" db="EMBL/GenBank/DDBJ databases">
        <authorList>
            <consortium name="Pathogen Informatics"/>
        </authorList>
    </citation>
    <scope>NUCLEOTIDE SEQUENCE [LARGE SCALE GENOMIC DNA]</scope>
    <source>
        <strain evidence="11 12">NCTC10183</strain>
    </source>
</reference>
<dbReference type="HAMAP" id="MF_00016">
    <property type="entry name" value="DNA_HJ_migration_RuvB"/>
    <property type="match status" value="1"/>
</dbReference>
<dbReference type="PANTHER" id="PTHR42848">
    <property type="match status" value="1"/>
</dbReference>
<comment type="subunit">
    <text evidence="9">Homohexamer. Forms an RuvA(8)-RuvB(12)-Holliday junction (HJ) complex. HJ DNA is sandwiched between 2 RuvA tetramers; dsDNA enters through RuvA and exits via RuvB. An RuvB hexamer assembles on each DNA strand where it exits the tetramer. Each RuvB hexamer is contacted by two RuvA subunits (via domain III) on 2 adjacent RuvB subunits; this complex drives branch migration. In the full resolvosome a probable DNA-RuvA(4)-RuvB(12)-RuvC(2) complex forms which resolves the HJ.</text>
</comment>
<keyword evidence="3 9" id="KW-0227">DNA damage</keyword>
<feature type="binding site" evidence="9">
    <location>
        <position position="5"/>
    </location>
    <ligand>
        <name>ATP</name>
        <dbReference type="ChEBI" id="CHEBI:30616"/>
    </ligand>
</feature>
<dbReference type="GO" id="GO:0016887">
    <property type="term" value="F:ATP hydrolysis activity"/>
    <property type="evidence" value="ECO:0007669"/>
    <property type="project" value="RHEA"/>
</dbReference>
<dbReference type="Pfam" id="PF05491">
    <property type="entry name" value="WHD_RuvB"/>
    <property type="match status" value="1"/>
</dbReference>
<keyword evidence="1 9" id="KW-0963">Cytoplasm</keyword>
<keyword evidence="6 9" id="KW-0238">DNA-binding</keyword>
<dbReference type="Pfam" id="PF05496">
    <property type="entry name" value="RuvB_N"/>
    <property type="match status" value="1"/>
</dbReference>
<keyword evidence="5 9" id="KW-0067">ATP-binding</keyword>
<dbReference type="EMBL" id="LR214950">
    <property type="protein sequence ID" value="VEU58825.1"/>
    <property type="molecule type" value="Genomic_DNA"/>
</dbReference>
<feature type="binding site" evidence="9">
    <location>
        <position position="203"/>
    </location>
    <ligand>
        <name>ATP</name>
        <dbReference type="ChEBI" id="CHEBI:30616"/>
    </ligand>
</feature>
<dbReference type="RefSeq" id="WP_129620449.1">
    <property type="nucleotide sequence ID" value="NZ_LR214950.1"/>
</dbReference>
<evidence type="ECO:0000256" key="7">
    <source>
        <dbReference type="ARBA" id="ARBA00023172"/>
    </source>
</evidence>
<keyword evidence="4 9" id="KW-0378">Hydrolase</keyword>
<keyword evidence="12" id="KW-1185">Reference proteome</keyword>
<keyword evidence="11" id="KW-0347">Helicase</keyword>
<keyword evidence="7 9" id="KW-0233">DNA recombination</keyword>
<evidence type="ECO:0000259" key="10">
    <source>
        <dbReference type="SMART" id="SM00382"/>
    </source>
</evidence>
<evidence type="ECO:0000256" key="8">
    <source>
        <dbReference type="ARBA" id="ARBA00023204"/>
    </source>
</evidence>
<comment type="domain">
    <text evidence="9">Has 3 domains, the large (RuvB-L) and small ATPase (RuvB-S) domains and the C-terminal head (RuvB-H) domain. The head domain binds DNA, while the ATPase domains jointly bind ATP, ADP or are empty depending on the state of the subunit in the translocation cycle. During a single DNA translocation step the structure of each domain remains the same, but their relative positions change.</text>
</comment>
<dbReference type="Gene3D" id="1.10.8.60">
    <property type="match status" value="1"/>
</dbReference>
<evidence type="ECO:0000313" key="12">
    <source>
        <dbReference type="Proteomes" id="UP000290568"/>
    </source>
</evidence>
<comment type="subcellular location">
    <subcellularLocation>
        <location evidence="9">Cytoplasm</location>
    </subcellularLocation>
</comment>
<comment type="caution">
    <text evidence="9">Lacks conserved residue(s) required for the propagation of feature annotation.</text>
</comment>
<evidence type="ECO:0000256" key="5">
    <source>
        <dbReference type="ARBA" id="ARBA00022840"/>
    </source>
</evidence>
<feature type="binding site" evidence="9">
    <location>
        <position position="300"/>
    </location>
    <ligand>
        <name>DNA</name>
        <dbReference type="ChEBI" id="CHEBI:16991"/>
    </ligand>
</feature>
<dbReference type="InterPro" id="IPR008823">
    <property type="entry name" value="RuvB_wg_C"/>
</dbReference>
<dbReference type="Gene3D" id="3.40.50.300">
    <property type="entry name" value="P-loop containing nucleotide triphosphate hydrolases"/>
    <property type="match status" value="1"/>
</dbReference>
<evidence type="ECO:0000256" key="1">
    <source>
        <dbReference type="ARBA" id="ARBA00022490"/>
    </source>
</evidence>
<feature type="binding site" evidence="9">
    <location>
        <position position="51"/>
    </location>
    <ligand>
        <name>Mg(2+)</name>
        <dbReference type="ChEBI" id="CHEBI:18420"/>
    </ligand>
</feature>
<dbReference type="Proteomes" id="UP000290568">
    <property type="component" value="Chromosome"/>
</dbReference>
<protein>
    <recommendedName>
        <fullName evidence="9">Holliday junction branch migration complex subunit RuvB</fullName>
        <ecNumber evidence="9">3.6.4.-</ecNumber>
    </recommendedName>
</protein>
<dbReference type="GO" id="GO:0006310">
    <property type="term" value="P:DNA recombination"/>
    <property type="evidence" value="ECO:0007669"/>
    <property type="project" value="UniProtKB-UniRule"/>
</dbReference>
<comment type="catalytic activity">
    <reaction evidence="9">
        <text>ATP + H2O = ADP + phosphate + H(+)</text>
        <dbReference type="Rhea" id="RHEA:13065"/>
        <dbReference type="ChEBI" id="CHEBI:15377"/>
        <dbReference type="ChEBI" id="CHEBI:15378"/>
        <dbReference type="ChEBI" id="CHEBI:30616"/>
        <dbReference type="ChEBI" id="CHEBI:43474"/>
        <dbReference type="ChEBI" id="CHEBI:456216"/>
    </reaction>
</comment>
<evidence type="ECO:0000256" key="6">
    <source>
        <dbReference type="ARBA" id="ARBA00023125"/>
    </source>
</evidence>
<dbReference type="GO" id="GO:0048476">
    <property type="term" value="C:Holliday junction resolvase complex"/>
    <property type="evidence" value="ECO:0007669"/>
    <property type="project" value="UniProtKB-UniRule"/>
</dbReference>
<dbReference type="AlphaFoldDB" id="A0A449A3K2"/>
<accession>A0A449A3K2</accession>
<keyword evidence="2 9" id="KW-0547">Nucleotide-binding</keyword>
<dbReference type="GO" id="GO:0000400">
    <property type="term" value="F:four-way junction DNA binding"/>
    <property type="evidence" value="ECO:0007669"/>
    <property type="project" value="UniProtKB-UniRule"/>
</dbReference>
<feature type="binding site" evidence="9">
    <location>
        <position position="156"/>
    </location>
    <ligand>
        <name>ATP</name>
        <dbReference type="ChEBI" id="CHEBI:30616"/>
    </ligand>
</feature>
<dbReference type="InterPro" id="IPR027417">
    <property type="entry name" value="P-loop_NTPase"/>
</dbReference>
<dbReference type="Pfam" id="PF17864">
    <property type="entry name" value="AAA_lid_4"/>
    <property type="match status" value="1"/>
</dbReference>
<dbReference type="NCBIfam" id="NF000868">
    <property type="entry name" value="PRK00080.1"/>
    <property type="match status" value="1"/>
</dbReference>
<feature type="domain" description="AAA+ ATPase" evidence="10">
    <location>
        <begin position="36"/>
        <end position="167"/>
    </location>
</feature>
<dbReference type="SMART" id="SM00382">
    <property type="entry name" value="AAA"/>
    <property type="match status" value="1"/>
</dbReference>
<feature type="binding site" evidence="9">
    <location>
        <position position="166"/>
    </location>
    <ligand>
        <name>ATP</name>
        <dbReference type="ChEBI" id="CHEBI:30616"/>
    </ligand>
</feature>
<dbReference type="InterPro" id="IPR004605">
    <property type="entry name" value="DNA_helicase_Holl-junc_RuvB"/>
</dbReference>
<dbReference type="EC" id="3.6.4.-" evidence="9"/>
<dbReference type="PANTHER" id="PTHR42848:SF1">
    <property type="entry name" value="HOLLIDAY JUNCTION BRANCH MIGRATION COMPLEX SUBUNIT RUVB"/>
    <property type="match status" value="1"/>
</dbReference>
<proteinExistence type="inferred from homology"/>
<dbReference type="Gene3D" id="1.10.10.10">
    <property type="entry name" value="Winged helix-like DNA-binding domain superfamily/Winged helix DNA-binding domain"/>
    <property type="match status" value="1"/>
</dbReference>
<dbReference type="InterPro" id="IPR003593">
    <property type="entry name" value="AAA+_ATPase"/>
</dbReference>
<name>A0A449A3K2_9BACT</name>
<dbReference type="GO" id="GO:0009378">
    <property type="term" value="F:four-way junction helicase activity"/>
    <property type="evidence" value="ECO:0007669"/>
    <property type="project" value="InterPro"/>
</dbReference>
<dbReference type="InterPro" id="IPR041445">
    <property type="entry name" value="AAA_lid_4"/>
</dbReference>
<dbReference type="GO" id="GO:0005737">
    <property type="term" value="C:cytoplasm"/>
    <property type="evidence" value="ECO:0007669"/>
    <property type="project" value="UniProtKB-SubCell"/>
</dbReference>
<feature type="binding site" evidence="9">
    <location>
        <position position="52"/>
    </location>
    <ligand>
        <name>ATP</name>
        <dbReference type="ChEBI" id="CHEBI:30616"/>
    </ligand>
</feature>
<feature type="binding site" evidence="9">
    <location>
        <position position="47"/>
    </location>
    <ligand>
        <name>ATP</name>
        <dbReference type="ChEBI" id="CHEBI:30616"/>
    </ligand>
</feature>
<dbReference type="OrthoDB" id="9804478at2"/>
<dbReference type="GO" id="GO:0006281">
    <property type="term" value="P:DNA repair"/>
    <property type="evidence" value="ECO:0007669"/>
    <property type="project" value="UniProtKB-UniRule"/>
</dbReference>
<evidence type="ECO:0000313" key="11">
    <source>
        <dbReference type="EMBL" id="VEU58825.1"/>
    </source>
</evidence>
<dbReference type="NCBIfam" id="TIGR00635">
    <property type="entry name" value="ruvB"/>
    <property type="match status" value="1"/>
</dbReference>
<organism evidence="11 12">
    <name type="scientific">Mycoplasmopsis gallinacea</name>
    <dbReference type="NCBI Taxonomy" id="29556"/>
    <lineage>
        <taxon>Bacteria</taxon>
        <taxon>Bacillati</taxon>
        <taxon>Mycoplasmatota</taxon>
        <taxon>Mycoplasmoidales</taxon>
        <taxon>Metamycoplasmataceae</taxon>
        <taxon>Mycoplasmopsis</taxon>
    </lineage>
</organism>
<feature type="binding site" evidence="9">
    <location>
        <position position="6"/>
    </location>
    <ligand>
        <name>ATP</name>
        <dbReference type="ChEBI" id="CHEBI:30616"/>
    </ligand>
</feature>
<dbReference type="SUPFAM" id="SSF52540">
    <property type="entry name" value="P-loop containing nucleoside triphosphate hydrolases"/>
    <property type="match status" value="1"/>
</dbReference>
<keyword evidence="8 9" id="KW-0234">DNA repair</keyword>
<comment type="function">
    <text evidence="9">The RuvA-RuvB-RuvC complex processes Holliday junction (HJ) DNA during genetic recombination and DNA repair, while the RuvA-RuvB complex plays an important role in the rescue of blocked DNA replication forks via replication fork reversal (RFR). RuvA specifically binds to HJ cruciform DNA, conferring on it an open structure. The RuvB hexamer acts as an ATP-dependent pump, pulling dsDNA into and through the RuvAB complex. RuvB forms 2 homohexamers on either side of HJ DNA bound by 1 or 2 RuvA tetramers; 4 subunits per hexamer contact DNA at a time. Coordinated motions by a converter formed by DNA-disengaged RuvB subunits stimulates ATP hydrolysis and nucleotide exchange. Immobilization of the converter enables RuvB to convert the ATP-contained energy into a lever motion, pulling 2 nucleotides of DNA out of the RuvA tetramer per ATP hydrolyzed, thus driving DNA branch migration. The RuvB motors rotate together with the DNA substrate, which together with the progressing nucleotide cycle form the mechanistic basis for DNA recombination by continuous HJ branch migration. Branch migration allows RuvC to scan DNA until it finds its consensus sequence, where it cleaves and resolves cruciform DNA.</text>
</comment>
<sequence>MNLDLRPLNFKEFIGQEKIKKTLQVMIKSAKVQNKPIDHILFYGMPGMGKTTLATIIANESDNNIHYVQGSNIEKKSDLISILSILKENDIVFIDEIHSINKGVVEFLYSAMEDFVFDLIIGAEGNSKAMRMKLKPFTLIGATTKLNEIVQPFKDRFGYLCRLSSYTLENMIEIIQKSSNALKIEIQENLIRLIAEYSRSTPRLANHLLKRINDFSISQEQKEIDKRIIMKTFKNLDLYEFGLTKDHIEYMSILKDGFEEKCVSLDTLCGLLLNSKENIINEIEPILLYLKLIEKNSRGRRITSKGIDYLIRQKLHK</sequence>
<feature type="binding site" evidence="9">
    <location>
        <position position="50"/>
    </location>
    <ligand>
        <name>ATP</name>
        <dbReference type="ChEBI" id="CHEBI:30616"/>
    </ligand>
</feature>
<evidence type="ECO:0000256" key="9">
    <source>
        <dbReference type="HAMAP-Rule" id="MF_00016"/>
    </source>
</evidence>
<dbReference type="GO" id="GO:0005524">
    <property type="term" value="F:ATP binding"/>
    <property type="evidence" value="ECO:0007669"/>
    <property type="project" value="UniProtKB-UniRule"/>
</dbReference>
<dbReference type="CDD" id="cd00009">
    <property type="entry name" value="AAA"/>
    <property type="match status" value="1"/>
</dbReference>
<comment type="similarity">
    <text evidence="9">Belongs to the RuvB family.</text>
</comment>
<dbReference type="SUPFAM" id="SSF46785">
    <property type="entry name" value="Winged helix' DNA-binding domain"/>
    <property type="match status" value="1"/>
</dbReference>